<organism evidence="1 2">
    <name type="scientific">Nakaseomyces bracarensis</name>
    <dbReference type="NCBI Taxonomy" id="273131"/>
    <lineage>
        <taxon>Eukaryota</taxon>
        <taxon>Fungi</taxon>
        <taxon>Dikarya</taxon>
        <taxon>Ascomycota</taxon>
        <taxon>Saccharomycotina</taxon>
        <taxon>Saccharomycetes</taxon>
        <taxon>Saccharomycetales</taxon>
        <taxon>Saccharomycetaceae</taxon>
        <taxon>Nakaseomyces</taxon>
    </lineage>
</organism>
<gene>
    <name evidence="1" type="ORF">RNJ44_00848</name>
</gene>
<reference evidence="1 2" key="1">
    <citation type="submission" date="2024-05" db="EMBL/GenBank/DDBJ databases">
        <title>Long read based assembly of the Candida bracarensis genome reveals expanded adhesin content.</title>
        <authorList>
            <person name="Marcet-Houben M."/>
            <person name="Ksiezopolska E."/>
            <person name="Gabaldon T."/>
        </authorList>
    </citation>
    <scope>NUCLEOTIDE SEQUENCE [LARGE SCALE GENOMIC DNA]</scope>
    <source>
        <strain evidence="1 2">CBM6</strain>
    </source>
</reference>
<keyword evidence="2" id="KW-1185">Reference proteome</keyword>
<proteinExistence type="predicted"/>
<evidence type="ECO:0000313" key="1">
    <source>
        <dbReference type="EMBL" id="KAL3231209.1"/>
    </source>
</evidence>
<dbReference type="Proteomes" id="UP001623330">
    <property type="component" value="Unassembled WGS sequence"/>
</dbReference>
<name>A0ABR4NSD3_9SACH</name>
<evidence type="ECO:0000313" key="2">
    <source>
        <dbReference type="Proteomes" id="UP001623330"/>
    </source>
</evidence>
<protein>
    <submittedName>
        <fullName evidence="1">Uncharacterized protein</fullName>
    </submittedName>
</protein>
<sequence>MSAVEGHVKIDSVVANAGFLDPVQNVNEIDVNGWKNKFKSISSVMTLWLA</sequence>
<dbReference type="EMBL" id="JBEVYD010000008">
    <property type="protein sequence ID" value="KAL3231209.1"/>
    <property type="molecule type" value="Genomic_DNA"/>
</dbReference>
<accession>A0ABR4NSD3</accession>
<comment type="caution">
    <text evidence="1">The sequence shown here is derived from an EMBL/GenBank/DDBJ whole genome shotgun (WGS) entry which is preliminary data.</text>
</comment>